<feature type="transmembrane region" description="Helical" evidence="13">
    <location>
        <begin position="3994"/>
        <end position="4014"/>
    </location>
</feature>
<feature type="transmembrane region" description="Helical" evidence="13">
    <location>
        <begin position="3098"/>
        <end position="3123"/>
    </location>
</feature>
<evidence type="ECO:0000256" key="7">
    <source>
        <dbReference type="ARBA" id="ARBA00022967"/>
    </source>
</evidence>
<evidence type="ECO:0000256" key="13">
    <source>
        <dbReference type="SAM" id="Phobius"/>
    </source>
</evidence>
<dbReference type="FunFam" id="3.40.50.300:FF:000689">
    <property type="entry name" value="ATP binding cassette subfamily A member 12"/>
    <property type="match status" value="1"/>
</dbReference>
<accession>A0A9W3FYA7</accession>
<dbReference type="SMART" id="SM00382">
    <property type="entry name" value="AAA"/>
    <property type="match status" value="2"/>
</dbReference>
<evidence type="ECO:0000256" key="3">
    <source>
        <dbReference type="ARBA" id="ARBA00022692"/>
    </source>
</evidence>
<feature type="transmembrane region" description="Helical" evidence="13">
    <location>
        <begin position="3135"/>
        <end position="3159"/>
    </location>
</feature>
<dbReference type="GO" id="GO:0140359">
    <property type="term" value="F:ABC-type transporter activity"/>
    <property type="evidence" value="ECO:0007669"/>
    <property type="project" value="InterPro"/>
</dbReference>
<evidence type="ECO:0000256" key="11">
    <source>
        <dbReference type="ARBA" id="ARBA00023329"/>
    </source>
</evidence>
<evidence type="ECO:0000256" key="2">
    <source>
        <dbReference type="ARBA" id="ARBA00022448"/>
    </source>
</evidence>
<dbReference type="InterPro" id="IPR026082">
    <property type="entry name" value="ABCA"/>
</dbReference>
<feature type="domain" description="ABC transporter" evidence="14">
    <location>
        <begin position="4176"/>
        <end position="4414"/>
    </location>
</feature>
<organism evidence="15">
    <name type="scientific">Camelus bactrianus</name>
    <name type="common">Bactrian camel</name>
    <dbReference type="NCBI Taxonomy" id="9837"/>
    <lineage>
        <taxon>Eukaryota</taxon>
        <taxon>Metazoa</taxon>
        <taxon>Chordata</taxon>
        <taxon>Craniata</taxon>
        <taxon>Vertebrata</taxon>
        <taxon>Euteleostomi</taxon>
        <taxon>Mammalia</taxon>
        <taxon>Eutheria</taxon>
        <taxon>Laurasiatheria</taxon>
        <taxon>Artiodactyla</taxon>
        <taxon>Tylopoda</taxon>
        <taxon>Camelidae</taxon>
        <taxon>Camelus</taxon>
    </lineage>
</organism>
<keyword evidence="2" id="KW-0813">Transport</keyword>
<keyword evidence="10 13" id="KW-0472">Membrane</keyword>
<evidence type="ECO:0000256" key="6">
    <source>
        <dbReference type="ARBA" id="ARBA00022840"/>
    </source>
</evidence>
<dbReference type="GO" id="GO:0005319">
    <property type="term" value="F:lipid transporter activity"/>
    <property type="evidence" value="ECO:0007669"/>
    <property type="project" value="TreeGrafter"/>
</dbReference>
<feature type="transmembrane region" description="Helical" evidence="13">
    <location>
        <begin position="24"/>
        <end position="45"/>
    </location>
</feature>
<keyword evidence="11" id="KW-0968">Cytoplasmic vesicle</keyword>
<keyword evidence="4" id="KW-0677">Repeat</keyword>
<dbReference type="InterPro" id="IPR027417">
    <property type="entry name" value="P-loop_NTPase"/>
</dbReference>
<dbReference type="InterPro" id="IPR056264">
    <property type="entry name" value="R2_ABCA1-4-like"/>
</dbReference>
<keyword evidence="7" id="KW-1278">Translocase</keyword>
<dbReference type="InterPro" id="IPR013525">
    <property type="entry name" value="ABC2_TM"/>
</dbReference>
<dbReference type="Gene3D" id="3.40.50.300">
    <property type="entry name" value="P-loop containing nucleotide triphosphate hydrolases"/>
    <property type="match status" value="2"/>
</dbReference>
<dbReference type="PANTHER" id="PTHR19229">
    <property type="entry name" value="ATP-BINDING CASSETTE TRANSPORTER SUBFAMILY A ABCA"/>
    <property type="match status" value="1"/>
</dbReference>
<comment type="subcellular location">
    <subcellularLocation>
        <location evidence="1">Cytoplasmic vesicle membrane</location>
        <topology evidence="1">Multi-pass membrane protein</topology>
    </subcellularLocation>
</comment>
<keyword evidence="3 13" id="KW-0812">Transmembrane</keyword>
<dbReference type="InterPro" id="IPR003593">
    <property type="entry name" value="AAA+_ATPase"/>
</dbReference>
<feature type="region of interest" description="Disordered" evidence="12">
    <location>
        <begin position="4496"/>
        <end position="4518"/>
    </location>
</feature>
<evidence type="ECO:0000256" key="10">
    <source>
        <dbReference type="ARBA" id="ARBA00023136"/>
    </source>
</evidence>
<dbReference type="GO" id="GO:0016887">
    <property type="term" value="F:ATP hydrolysis activity"/>
    <property type="evidence" value="ECO:0007669"/>
    <property type="project" value="InterPro"/>
</dbReference>
<dbReference type="RefSeq" id="XP_045368960.1">
    <property type="nucleotide sequence ID" value="XM_045513004.1"/>
</dbReference>
<feature type="domain" description="ABC transporter" evidence="14">
    <location>
        <begin position="3307"/>
        <end position="3539"/>
    </location>
</feature>
<dbReference type="InterPro" id="IPR003439">
    <property type="entry name" value="ABC_transporter-like_ATP-bd"/>
</dbReference>
<keyword evidence="8 13" id="KW-1133">Transmembrane helix</keyword>
<feature type="compositionally biased region" description="Basic and acidic residues" evidence="12">
    <location>
        <begin position="4507"/>
        <end position="4518"/>
    </location>
</feature>
<evidence type="ECO:0000256" key="8">
    <source>
        <dbReference type="ARBA" id="ARBA00022989"/>
    </source>
</evidence>
<dbReference type="Pfam" id="PF23321">
    <property type="entry name" value="R1_ABCA1"/>
    <property type="match status" value="1"/>
</dbReference>
<reference evidence="15" key="1">
    <citation type="submission" date="2025-08" db="UniProtKB">
        <authorList>
            <consortium name="RefSeq"/>
        </authorList>
    </citation>
    <scope>IDENTIFICATION</scope>
    <source>
        <tissue evidence="15">Blood</tissue>
    </source>
</reference>
<evidence type="ECO:0000256" key="1">
    <source>
        <dbReference type="ARBA" id="ARBA00004439"/>
    </source>
</evidence>
<gene>
    <name evidence="15" type="primary">ABCA13</name>
</gene>
<dbReference type="PANTHER" id="PTHR19229:SF113">
    <property type="entry name" value="ATP-BINDING CASSETTE SUB-FAMILY A MEMBER 13"/>
    <property type="match status" value="1"/>
</dbReference>
<keyword evidence="5" id="KW-0547">Nucleotide-binding</keyword>
<dbReference type="SUPFAM" id="SSF52540">
    <property type="entry name" value="P-loop containing nucleoside triphosphate hydrolases"/>
    <property type="match status" value="2"/>
</dbReference>
<protein>
    <submittedName>
        <fullName evidence="15">LOW QUALITY PROTEIN: ATP-binding cassette sub-family A member 13</fullName>
    </submittedName>
</protein>
<evidence type="ECO:0000313" key="15">
    <source>
        <dbReference type="RefSeq" id="XP_045368960.1"/>
    </source>
</evidence>
<evidence type="ECO:0000256" key="9">
    <source>
        <dbReference type="ARBA" id="ARBA00023055"/>
    </source>
</evidence>
<evidence type="ECO:0000256" key="12">
    <source>
        <dbReference type="SAM" id="MobiDB-lite"/>
    </source>
</evidence>
<proteinExistence type="predicted"/>
<feature type="transmembrane region" description="Helical" evidence="13">
    <location>
        <begin position="3915"/>
        <end position="3936"/>
    </location>
</feature>
<dbReference type="CDD" id="cd03263">
    <property type="entry name" value="ABC_subfamily_A"/>
    <property type="match status" value="2"/>
</dbReference>
<dbReference type="Pfam" id="PF00005">
    <property type="entry name" value="ABC_tran"/>
    <property type="match status" value="2"/>
</dbReference>
<evidence type="ECO:0000259" key="14">
    <source>
        <dbReference type="PROSITE" id="PS50893"/>
    </source>
</evidence>
<feature type="transmembrane region" description="Helical" evidence="13">
    <location>
        <begin position="3055"/>
        <end position="3077"/>
    </location>
</feature>
<feature type="transmembrane region" description="Helical" evidence="13">
    <location>
        <begin position="4111"/>
        <end position="4133"/>
    </location>
</feature>
<feature type="transmembrane region" description="Helical" evidence="13">
    <location>
        <begin position="3237"/>
        <end position="3260"/>
    </location>
</feature>
<dbReference type="Pfam" id="PF12698">
    <property type="entry name" value="ABC2_membrane_3"/>
    <property type="match status" value="2"/>
</dbReference>
<feature type="transmembrane region" description="Helical" evidence="13">
    <location>
        <begin position="3967"/>
        <end position="3988"/>
    </location>
</feature>
<keyword evidence="9" id="KW-0445">Lipid transport</keyword>
<dbReference type="PROSITE" id="PS50893">
    <property type="entry name" value="ABC_TRANSPORTER_2"/>
    <property type="match status" value="2"/>
</dbReference>
<dbReference type="GO" id="GO:0032376">
    <property type="term" value="P:positive regulation of cholesterol transport"/>
    <property type="evidence" value="ECO:0007669"/>
    <property type="project" value="UniProtKB-ARBA"/>
</dbReference>
<keyword evidence="6 15" id="KW-0067">ATP-binding</keyword>
<name>A0A9W3FYA7_CAMBA</name>
<feature type="transmembrane region" description="Helical" evidence="13">
    <location>
        <begin position="3192"/>
        <end position="3216"/>
    </location>
</feature>
<dbReference type="GO" id="GO:0030659">
    <property type="term" value="C:cytoplasmic vesicle membrane"/>
    <property type="evidence" value="ECO:0007669"/>
    <property type="project" value="UniProtKB-SubCell"/>
</dbReference>
<evidence type="ECO:0000256" key="5">
    <source>
        <dbReference type="ARBA" id="ARBA00022741"/>
    </source>
</evidence>
<feature type="compositionally biased region" description="Basic and acidic residues" evidence="12">
    <location>
        <begin position="3640"/>
        <end position="3649"/>
    </location>
</feature>
<feature type="region of interest" description="Disordered" evidence="12">
    <location>
        <begin position="3628"/>
        <end position="3656"/>
    </location>
</feature>
<dbReference type="GO" id="GO:0005524">
    <property type="term" value="F:ATP binding"/>
    <property type="evidence" value="ECO:0007669"/>
    <property type="project" value="UniProtKB-KW"/>
</dbReference>
<evidence type="ECO:0000256" key="4">
    <source>
        <dbReference type="ARBA" id="ARBA00022737"/>
    </source>
</evidence>
<feature type="transmembrane region" description="Helical" evidence="13">
    <location>
        <begin position="3685"/>
        <end position="3706"/>
    </location>
</feature>
<feature type="transmembrane region" description="Helical" evidence="13">
    <location>
        <begin position="3166"/>
        <end position="3186"/>
    </location>
</feature>
<feature type="transmembrane region" description="Helical" evidence="13">
    <location>
        <begin position="4026"/>
        <end position="4046"/>
    </location>
</feature>
<sequence>MGRAGRQFRALLWKNWLCRIRHPVLSLSEFFWPCILFMILTILRFQEPPRQRDNCYLQPRDLPSRGVFPFVRSLLCNTGSRCRNTSYEGSGEHRFGSSRFQSIIGRGEEINDLAFLMEIQDLAEEIYKMMDKAQNLQELWVERSKTPGASDGSSFLSMDLNQTEEAIATLERLLRQRQVWDFLLSLPGLFAHNVHVEDGVRAALHLLRAVFKVLTSTEGLLLVEKKLHALGDEHVGFLLSFMEYLEKFLLPNLFDSDGAPRFRNLSFLPETILNTSHLWISRFKSLERDPSMQTLLESGEEMIKKVQTLESLWIRKESRNISRLMELVLFQINPKLLDLWMHGLLEGEKAKLEILPTVANFSDPESETVLRKSLNLSQLFHLDGPTSPATEMDFVRLSEIMIKSLQEFGFLRQEQVSKAVDTVYALRNASDRFSALSEPQKRDVDQMLTHLYVSVFQDPDAALLLQIYSSFYQSIYQFLNIRSGESLLSPLTQTSKHILNLTKQFDLQDVSKAIAFFHETARVLGGISEASSCQQLLAIFNFLERQAQTPVSTEGPETAAIHATLTGLRQLFTVDEDFRVALLQYVSQLFNGSVEALLGNECSVLGDKSISPVNYSIDGGSSVIPPWAQILSSPSANGSKLSEFMGVHCTVSWLQMWTEICTCVAQMCQLDVSVLSPLHDGLTQLLGELEGDVNIPQGCPGLFPTHHPARLLLHLFKNLTPPDGFHDWGNVLSLKGLSAALRDGLVRAKLLRLDHVEKFLFTVETALSQLKSLPSNTPGSREFLRSVLDVFMQLSNTSEQTERRVHWTHRFLSNNLSNYEAEFESLIPRLRETLLFLKNVSHDRDLLSCADVFRNVTEFILEGGLFCVNTSQRMWHLLAVLNSTFSSEDAVSRLEGCVAWIDAVNRLCVMRNSSFSQGRPQGILGSFADVEDKINSTLKLVTWMLPGMEPSCSPNTSNMNCVNAYLKNVTALLNAILATVFEKEGVPEFEILSTLFNDSTNQVKMVISHLTRDFDFPSQSNWTRFTELILKPIERADKTPHRFQNIWPRLAALGKGVQTLVKGISANVLGNDTSSKTEKILQVFATSARETDIHGVGNSLYQLAGYLALNLSHDPQHPPRTSAHEMLKAVGLSMQLARDAFSSLMPSVYHNIPQGPGNFQVVKKVASLLRNLKKTDIDLLVGQVEQIGDSLVGFFQNVSQLGPGGLGVNLLVDLMEKLVDSSRAWNVNHLLRLSRLFPKDDVSAVVDAYYGLPHAVRLLRGAADKNVTAALKDVYNFTLLHGTRIANVSKEDFAEVIKTLSAMIELISDKPEVLSEALTCLPVFWCGNHSASGLRQNPEFESCAAHVLTFPALYSGVAGVLAHLRLSAPGEESRCLNEGSQEEVTRKVVCAMHELMDWNSILLELSEVFRVRTLLVKNVQEFWQKVLPFVPAPGNHSRGSLSELCPRGPIKQVALKIIEKLKNVNFTKVTLDGNLLDKLGSLNVDEAEASARNNTFLNLERVINLLSGDQSLGNSTNSLVSPFVMFLNANLTGRALQALSSFIKKSEAASSLEELGLEFDRILEDLTHDLSIRPLFSERNKEMQMAHSVLLQDITLQLARFLESLDSLSLKALEIAEDFLLAVNKWLHEYTKGGYSRMIQTLLLLAADGSSADGTASLTKDVAALWGYLRNVSGEGHLNVVFLPRLLNQERLTHFSVVWLLFERFLSNRTDTLAAVNVSDVDLWVVDFIGRALNQMPSEDGERLTVPLRSMADFTEQLLETFFSFFLKENSGDETALLLKDVHGDTSAEMSFVPKDKILDILKADQFLTSVKEDRLRNIFSTLKETLYHLVRHPFTVDGGGFYLDNDQGWTFMRDLFTRLLTETLLKNRTDNDLGFLTAAVKHLFSQKNGSEDLVKLNRDLRAALRLVREASAGMAGLLDTLSNSPVKDFLGAYPALQEVILANLTDLLSLANNSFLLRNRATLEITERLLGVIARAGGHGQVLEPLLEMSDALITLVQDGAALRHLATSVNSTVGLLNLAKGISRRLASLVAARFTASANDTMKIFDTLYSVLQQSVRNVVNETATVKKGHQLLFEKIDALLTPFLDLAFGMIGVKPNSSQDSDIFNTSARVFAYVNQSEKLYDLSEEIAGFLSSVNIDAGDVEHLVVAFNSETEGFPVDSVGLWEEILACLIPINNIANQIEFLFSNPSSTRDGPQDTAWGRPQNVVLFLREMLSQNSTEIEAYWRRGIGRILEARWNDLGEDVRKVFDLLPSSARHPDELWKAIKTMVGVPSGLTRDYSRGASDALLFSTSVIQNVTRQQLGEALATVLGAMALLQKELLQNSPHWAHSLRTWLQPIAEIFINATAGKNITSGAEETPEKGQADSPFPLTLVPRCEKFLKGLIAWTEYWQEVSLSDQSVAEVCRAFQQPVEPLEATAALRRVGMLALRALVLLAENPSWTEDVLCVPLSDEQGWIRCLALSVLRGVTLVQDHLQETAELWASPHQPSCEDLSRNLSSALRSFRSALEKARARSCACGSPPGPGPRPLRTLARSLEKTLLSGNPIMTFLGNFSVTQDVKVKDVIQNVTRLTEGLRTSLHISDATIEGILEANVSHSKVLPSALAVALSGRCDRDVLRLLLEFPEGAESRAVAELCGLPGDKVYSLIVLMAQNLNLRNFVYKTLIPSEASGLLSSMLDVMSRLSHLLPKAGRVLDYLPEFLQAFKLAGFQEASESKQARGSAFGSFQSLMRTVCTEQASFLSSSDTFMNLPRVDDLLGQDRDKFNIPEDATPFCLKLYQEILQSPNGALVWSFLKPVLHGKILYTPNTPEINKVVQKANYTFSFVDKLKTLSETLLKMSSVFQGSRSGQMLSQLQGALRDRFLRSFVESQLHIDADKLTEELRALGRKVDAMLGHTGAGRVHFLGRVLVNLSSCVALSRFQALDSVPALESKAQELMRRNDFLASIIFNTSGPGRNLSSGSLQLLPHVTYTLRTSVLYSMRTDLVTNPSWKFHPQSLPADGFKYNYVFVPLQDMIDRAIVSVQTGRDALEPGTQAQAMPYPCHSSDLFLNNVGFFFPLIMMLTWMVSVASVVRKLVYEREVQLEEGNYVRIMGVHPAVPFLAWFVENMAVLSLSSAALAVVLKASGIFTHSNAFIVFLFLLDFGVSVVMLSFFLSAFFSQANTAALCTGLVYMISFLPYIVLLVLHNQLSVAVQTLLCLLSTTAFGQGVFFVTFLEGQETGIQWSNMYQPPGQADMTFGWVCWMLLLDSGIYFLCGWYLSNLIPGTFGLRKPWYFPFTASYWKSERENSDSKDSSLQTGEGTPLGVTLVSVTKEYERHQPAVRDLTLTFHGDQITALLGTNGAGKTTVISLLTGLHAPTSGTILVNGRDLRTDLPAVRRELGLCPQRDVLFDDLTVLEQLLLFGSIKAPQWPWEELRRQVDRTLRDVELTQHQHKQTRALSGGLKRKLSIGIAFLGTSRTVVLDEPTSGVDPCSRRGIWDILLKYRKGRTVIFTTHHLDEAEALSDRVAVLQRGQLQCCGPPSSLTEAAGQGLRLTLTKQPAVQEVDDAKDTACVTSLIQTHIPQASLRGSSGAELSYAIPEEADRAAFEGLFQALDQNLRRLRLTGYGLSDATLEEVFLNLLRDSQEPSAAAPGPEPRSPRPPERAPGHCGGTAALRGSPLLLAQTAALLGRRLRRSCRAWRGTLSTLLLPVLFVGLAMALFMVRPLAVSYPPLKLALGHYDTDKTYFFSSRSDDKGLTHVLLQNFGDRDLLCADSNPGLKNSPCWHTDPAPPPGVQDPCGCQKCPNGSVQAPYLANRLGHRLLNLSALRLEEYLLAPAEKPRLGGWSFGVSSPDQDANSNISKPKTLAKVWYNQKGFHALPSYLNHLNNLILWRLLPPTVDSRQYGITVYSHPYGGALLNEDRILESIRQCGVALCIVLGFSILTASISGAVVRDRVTGAKRLQHLSGLGCRTYWVTNFACDMLFYLISVCLCVAVVVAFQLTAFTFRQNLAAMALLLALFGYATLPWMYLISRIFSSSDVAFICYVSLNFVFGLCTLLMTVMPRLLAITSKAQNLQSIYDVLKWVFTVFPQFCLGQGLIELCYNQIKYDLTHSFGVDSYVSPFEMNFLGWIFVQLASQGTVLLLLRVLLHGDLLQRSRRPPAMQGTVTFSKDIDVEKEQMRVLKGRTEGDILVLCNLSKSYRSFCRRTTAVQDVSLGIRRGECFGLLGENGAGKTTMFKMLNGDTPPTSGHAVIRTPMGEDVRLSSAGAAGVRIGYCPQQDALDDFLTGWEHLHYYCCLRGIPKQCIPEVAGDLVRRLHLETHVHKLVATYSGGTKRKLSTALALLGKPDLLLLDEPSSGMDPCSKRYLWKAIAKEVQEGCAVVLTSHSMEECEALCTRLAVMVRGSCRCLGSPQHIKNRFGEGYTVKVWLREEASQNEHAAVCDCLTLCFPGLQFKGQHHNLLEYDVPKRRGCLADLFKVLENHKNVLKIRHYSITQTSLEQVFINFATEQQQTPPPSADPASDRDRPQHLPI</sequence>
<dbReference type="FunFam" id="3.40.50.300:FF:000298">
    <property type="entry name" value="ATP-binding cassette sub-family A member 12"/>
    <property type="match status" value="1"/>
</dbReference>